<dbReference type="OrthoDB" id="9812349at2"/>
<feature type="transmembrane region" description="Helical" evidence="1">
    <location>
        <begin position="23"/>
        <end position="40"/>
    </location>
</feature>
<dbReference type="Proteomes" id="UP000032427">
    <property type="component" value="Chromosome 1"/>
</dbReference>
<keyword evidence="1" id="KW-0812">Transmembrane</keyword>
<dbReference type="PATRIC" id="fig|80852.17.peg.1579"/>
<dbReference type="Pfam" id="PF05656">
    <property type="entry name" value="DUF805"/>
    <property type="match status" value="1"/>
</dbReference>
<name>A0A090IMG0_9GAMM</name>
<evidence type="ECO:0000313" key="2">
    <source>
        <dbReference type="EMBL" id="CED71607.1"/>
    </source>
</evidence>
<protein>
    <submittedName>
        <fullName evidence="2">Membrane protein</fullName>
    </submittedName>
</protein>
<organism evidence="2 3">
    <name type="scientific">Aliivibrio wodanis</name>
    <dbReference type="NCBI Taxonomy" id="80852"/>
    <lineage>
        <taxon>Bacteria</taxon>
        <taxon>Pseudomonadati</taxon>
        <taxon>Pseudomonadota</taxon>
        <taxon>Gammaproteobacteria</taxon>
        <taxon>Vibrionales</taxon>
        <taxon>Vibrionaceae</taxon>
        <taxon>Aliivibrio</taxon>
    </lineage>
</organism>
<dbReference type="InterPro" id="IPR008523">
    <property type="entry name" value="DUF805"/>
</dbReference>
<dbReference type="PANTHER" id="PTHR34980">
    <property type="entry name" value="INNER MEMBRANE PROTEIN-RELATED-RELATED"/>
    <property type="match status" value="1"/>
</dbReference>
<dbReference type="GO" id="GO:0005886">
    <property type="term" value="C:plasma membrane"/>
    <property type="evidence" value="ECO:0007669"/>
    <property type="project" value="TreeGrafter"/>
</dbReference>
<dbReference type="GeneID" id="28541093"/>
<reference evidence="3" key="1">
    <citation type="submission" date="2014-09" db="EMBL/GenBank/DDBJ databases">
        <authorList>
            <person name="Hjerde E."/>
        </authorList>
    </citation>
    <scope>NUCLEOTIDE SEQUENCE [LARGE SCALE GENOMIC DNA]</scope>
    <source>
        <strain evidence="3">06/09/139</strain>
    </source>
</reference>
<feature type="transmembrane region" description="Helical" evidence="1">
    <location>
        <begin position="52"/>
        <end position="71"/>
    </location>
</feature>
<sequence>MWFYLFAWKQSLNFSGYSSRKEFWLFILIHTLITVGCIMTDIIMNMTTWFDAIYSVISFIPMLSAVIRRLHDIDKSGYWGLIFFIPIIGPFWLVYLLTQSTKNQRDEEIVI</sequence>
<proteinExistence type="predicted"/>
<accession>A0A090IMG0</accession>
<dbReference type="PANTHER" id="PTHR34980:SF2">
    <property type="entry name" value="INNER MEMBRANE PROTEIN YHAH-RELATED"/>
    <property type="match status" value="1"/>
</dbReference>
<evidence type="ECO:0000256" key="1">
    <source>
        <dbReference type="SAM" id="Phobius"/>
    </source>
</evidence>
<dbReference type="HOGENOM" id="CLU_093674_3_2_6"/>
<keyword evidence="1" id="KW-0472">Membrane</keyword>
<dbReference type="KEGG" id="awd:AWOD_I_1534"/>
<gene>
    <name evidence="2" type="ORF">AWOD_I_1534</name>
</gene>
<dbReference type="STRING" id="80852.AWOD_I_1534"/>
<feature type="transmembrane region" description="Helical" evidence="1">
    <location>
        <begin position="77"/>
        <end position="97"/>
    </location>
</feature>
<keyword evidence="1" id="KW-1133">Transmembrane helix</keyword>
<keyword evidence="3" id="KW-1185">Reference proteome</keyword>
<dbReference type="AlphaFoldDB" id="A0A090IMG0"/>
<dbReference type="EMBL" id="LN554846">
    <property type="protein sequence ID" value="CED71607.1"/>
    <property type="molecule type" value="Genomic_DNA"/>
</dbReference>
<evidence type="ECO:0000313" key="3">
    <source>
        <dbReference type="Proteomes" id="UP000032427"/>
    </source>
</evidence>